<dbReference type="InterPro" id="IPR037522">
    <property type="entry name" value="HD_GYP_dom"/>
</dbReference>
<dbReference type="PANTHER" id="PTHR43155:SF2">
    <property type="entry name" value="CYCLIC DI-GMP PHOSPHODIESTERASE PA4108"/>
    <property type="match status" value="1"/>
</dbReference>
<proteinExistence type="predicted"/>
<feature type="domain" description="HD-GYP" evidence="2">
    <location>
        <begin position="113"/>
        <end position="302"/>
    </location>
</feature>
<keyword evidence="4" id="KW-1185">Reference proteome</keyword>
<dbReference type="SMART" id="SM00471">
    <property type="entry name" value="HDc"/>
    <property type="match status" value="1"/>
</dbReference>
<feature type="domain" description="HD" evidence="1">
    <location>
        <begin position="135"/>
        <end position="256"/>
    </location>
</feature>
<organism evidence="3 4">
    <name type="scientific">Senegalia massiliensis</name>
    <dbReference type="NCBI Taxonomy" id="1720316"/>
    <lineage>
        <taxon>Bacteria</taxon>
        <taxon>Bacillati</taxon>
        <taxon>Bacillota</taxon>
        <taxon>Clostridia</taxon>
        <taxon>Eubacteriales</taxon>
        <taxon>Clostridiaceae</taxon>
        <taxon>Senegalia</taxon>
    </lineage>
</organism>
<dbReference type="NCBIfam" id="TIGR00277">
    <property type="entry name" value="HDIG"/>
    <property type="match status" value="1"/>
</dbReference>
<evidence type="ECO:0000313" key="4">
    <source>
        <dbReference type="Proteomes" id="UP000467132"/>
    </source>
</evidence>
<evidence type="ECO:0000259" key="2">
    <source>
        <dbReference type="PROSITE" id="PS51832"/>
    </source>
</evidence>
<dbReference type="EMBL" id="QXXA01000005">
    <property type="protein sequence ID" value="NBI06127.1"/>
    <property type="molecule type" value="Genomic_DNA"/>
</dbReference>
<name>A0A845QTG8_9CLOT</name>
<gene>
    <name evidence="3" type="ORF">D3Z33_04540</name>
</gene>
<dbReference type="SUPFAM" id="SSF51182">
    <property type="entry name" value="RmlC-like cupins"/>
    <property type="match status" value="1"/>
</dbReference>
<sequence>MDGLHIGNDETFIEKFIQGETNLSLIARGDGAEIMVQNIEKDKHFFIEPGESNELMEFFYILEGKIKFKIDEEEKILSKNEYFYVHELKDTIKLKSLENVKLLYITTKPVFHYLSENINDLINLSKKSQEKDMYTHNHGYRVQQYSIEIANKLDLSDDMVERIAYASLFHDIGKINVPDEILKKPSSLTKEEFDEIKKHPADGAKLVEKTYFKELSRVINEHHEKIDGSGYPQGLKGEEICLEARIISIADSFDAMTSDRPYRKGMTPSQALAEIKKYAGIHYDKKLVKIFANILYKNEGVK</sequence>
<dbReference type="PANTHER" id="PTHR43155">
    <property type="entry name" value="CYCLIC DI-GMP PHOSPHODIESTERASE PA4108-RELATED"/>
    <property type="match status" value="1"/>
</dbReference>
<dbReference type="RefSeq" id="WP_160196620.1">
    <property type="nucleotide sequence ID" value="NZ_QXXA01000005.1"/>
</dbReference>
<reference evidence="3 4" key="1">
    <citation type="submission" date="2018-08" db="EMBL/GenBank/DDBJ databases">
        <title>Murine metabolic-syndrome-specific gut microbial biobank.</title>
        <authorList>
            <person name="Liu C."/>
        </authorList>
    </citation>
    <scope>NUCLEOTIDE SEQUENCE [LARGE SCALE GENOMIC DNA]</scope>
    <source>
        <strain evidence="3 4">583</strain>
    </source>
</reference>
<dbReference type="OrthoDB" id="9804747at2"/>
<dbReference type="PROSITE" id="PS51831">
    <property type="entry name" value="HD"/>
    <property type="match status" value="1"/>
</dbReference>
<dbReference type="InterPro" id="IPR014710">
    <property type="entry name" value="RmlC-like_jellyroll"/>
</dbReference>
<dbReference type="Proteomes" id="UP000467132">
    <property type="component" value="Unassembled WGS sequence"/>
</dbReference>
<protein>
    <submittedName>
        <fullName evidence="3">HD domain-containing protein</fullName>
    </submittedName>
</protein>
<accession>A0A845QTG8</accession>
<evidence type="ECO:0000259" key="1">
    <source>
        <dbReference type="PROSITE" id="PS51831"/>
    </source>
</evidence>
<comment type="caution">
    <text evidence="3">The sequence shown here is derived from an EMBL/GenBank/DDBJ whole genome shotgun (WGS) entry which is preliminary data.</text>
</comment>
<dbReference type="CDD" id="cd00077">
    <property type="entry name" value="HDc"/>
    <property type="match status" value="1"/>
</dbReference>
<dbReference type="SUPFAM" id="SSF109604">
    <property type="entry name" value="HD-domain/PDEase-like"/>
    <property type="match status" value="1"/>
</dbReference>
<dbReference type="Pfam" id="PF13487">
    <property type="entry name" value="HD_5"/>
    <property type="match status" value="1"/>
</dbReference>
<dbReference type="Gene3D" id="2.60.120.10">
    <property type="entry name" value="Jelly Rolls"/>
    <property type="match status" value="1"/>
</dbReference>
<dbReference type="AlphaFoldDB" id="A0A845QTG8"/>
<dbReference type="InterPro" id="IPR011051">
    <property type="entry name" value="RmlC_Cupin_sf"/>
</dbReference>
<dbReference type="PROSITE" id="PS51832">
    <property type="entry name" value="HD_GYP"/>
    <property type="match status" value="1"/>
</dbReference>
<dbReference type="InterPro" id="IPR006675">
    <property type="entry name" value="HDIG_dom"/>
</dbReference>
<evidence type="ECO:0000313" key="3">
    <source>
        <dbReference type="EMBL" id="NBI06127.1"/>
    </source>
</evidence>
<dbReference type="InterPro" id="IPR003607">
    <property type="entry name" value="HD/PDEase_dom"/>
</dbReference>
<dbReference type="Gene3D" id="1.10.3210.10">
    <property type="entry name" value="Hypothetical protein af1432"/>
    <property type="match status" value="1"/>
</dbReference>
<dbReference type="InterPro" id="IPR006674">
    <property type="entry name" value="HD_domain"/>
</dbReference>